<gene>
    <name evidence="1" type="ORF">PHYPA_009038</name>
</gene>
<dbReference type="AlphaFoldDB" id="A0A2K1KFV4"/>
<reference evidence="1 3" key="2">
    <citation type="journal article" date="2018" name="Plant J.">
        <title>The Physcomitrella patens chromosome-scale assembly reveals moss genome structure and evolution.</title>
        <authorList>
            <person name="Lang D."/>
            <person name="Ullrich K.K."/>
            <person name="Murat F."/>
            <person name="Fuchs J."/>
            <person name="Jenkins J."/>
            <person name="Haas F.B."/>
            <person name="Piednoel M."/>
            <person name="Gundlach H."/>
            <person name="Van Bel M."/>
            <person name="Meyberg R."/>
            <person name="Vives C."/>
            <person name="Morata J."/>
            <person name="Symeonidi A."/>
            <person name="Hiss M."/>
            <person name="Muchero W."/>
            <person name="Kamisugi Y."/>
            <person name="Saleh O."/>
            <person name="Blanc G."/>
            <person name="Decker E.L."/>
            <person name="van Gessel N."/>
            <person name="Grimwood J."/>
            <person name="Hayes R.D."/>
            <person name="Graham S.W."/>
            <person name="Gunter L.E."/>
            <person name="McDaniel S.F."/>
            <person name="Hoernstein S.N.W."/>
            <person name="Larsson A."/>
            <person name="Li F.W."/>
            <person name="Perroud P.F."/>
            <person name="Phillips J."/>
            <person name="Ranjan P."/>
            <person name="Rokshar D.S."/>
            <person name="Rothfels C.J."/>
            <person name="Schneider L."/>
            <person name="Shu S."/>
            <person name="Stevenson D.W."/>
            <person name="Thummler F."/>
            <person name="Tillich M."/>
            <person name="Villarreal Aguilar J.C."/>
            <person name="Widiez T."/>
            <person name="Wong G.K."/>
            <person name="Wymore A."/>
            <person name="Zhang Y."/>
            <person name="Zimmer A.D."/>
            <person name="Quatrano R.S."/>
            <person name="Mayer K.F.X."/>
            <person name="Goodstein D."/>
            <person name="Casacuberta J.M."/>
            <person name="Vandepoele K."/>
            <person name="Reski R."/>
            <person name="Cuming A.C."/>
            <person name="Tuskan G.A."/>
            <person name="Maumus F."/>
            <person name="Salse J."/>
            <person name="Schmutz J."/>
            <person name="Rensing S.A."/>
        </authorList>
    </citation>
    <scope>NUCLEOTIDE SEQUENCE [LARGE SCALE GENOMIC DNA]</scope>
    <source>
        <strain evidence="2 3">cv. Gransden 2004</strain>
    </source>
</reference>
<dbReference type="EMBL" id="ABEU02000006">
    <property type="protein sequence ID" value="PNR52664.1"/>
    <property type="molecule type" value="Genomic_DNA"/>
</dbReference>
<proteinExistence type="predicted"/>
<sequence length="91" mass="10609">MTGHVHRKGFLGVFFVHYNSFVDEFHTFVLQLYMFTDSGRDLMEVISSVHLKWFRQLLLLQVHSLNSTRHRIASSFGDRQGLEPGNIRKSS</sequence>
<protein>
    <submittedName>
        <fullName evidence="1 2">Uncharacterized protein</fullName>
    </submittedName>
</protein>
<evidence type="ECO:0000313" key="1">
    <source>
        <dbReference type="EMBL" id="PNR52664.1"/>
    </source>
</evidence>
<reference evidence="2" key="3">
    <citation type="submission" date="2020-12" db="UniProtKB">
        <authorList>
            <consortium name="EnsemblPlants"/>
        </authorList>
    </citation>
    <scope>IDENTIFICATION</scope>
</reference>
<dbReference type="Gramene" id="Pp3c6_16520V3.1">
    <property type="protein sequence ID" value="PAC:32978746.CDS.1"/>
    <property type="gene ID" value="Pp3c6_16520"/>
</dbReference>
<organism evidence="1">
    <name type="scientific">Physcomitrium patens</name>
    <name type="common">Spreading-leaved earth moss</name>
    <name type="synonym">Physcomitrella patens</name>
    <dbReference type="NCBI Taxonomy" id="3218"/>
    <lineage>
        <taxon>Eukaryota</taxon>
        <taxon>Viridiplantae</taxon>
        <taxon>Streptophyta</taxon>
        <taxon>Embryophyta</taxon>
        <taxon>Bryophyta</taxon>
        <taxon>Bryophytina</taxon>
        <taxon>Bryopsida</taxon>
        <taxon>Funariidae</taxon>
        <taxon>Funariales</taxon>
        <taxon>Funariaceae</taxon>
        <taxon>Physcomitrium</taxon>
    </lineage>
</organism>
<accession>A0A2K1KFV4</accession>
<evidence type="ECO:0000313" key="2">
    <source>
        <dbReference type="EnsemblPlants" id="PAC:32978746.CDS.1"/>
    </source>
</evidence>
<name>A0A2K1KFV4_PHYPA</name>
<keyword evidence="3" id="KW-1185">Reference proteome</keyword>
<dbReference type="EnsemblPlants" id="Pp3c6_16520V3.1">
    <property type="protein sequence ID" value="PAC:32978746.CDS.1"/>
    <property type="gene ID" value="Pp3c6_16520"/>
</dbReference>
<reference evidence="1 3" key="1">
    <citation type="journal article" date="2008" name="Science">
        <title>The Physcomitrella genome reveals evolutionary insights into the conquest of land by plants.</title>
        <authorList>
            <person name="Rensing S."/>
            <person name="Lang D."/>
            <person name="Zimmer A."/>
            <person name="Terry A."/>
            <person name="Salamov A."/>
            <person name="Shapiro H."/>
            <person name="Nishiyama T."/>
            <person name="Perroud P.-F."/>
            <person name="Lindquist E."/>
            <person name="Kamisugi Y."/>
            <person name="Tanahashi T."/>
            <person name="Sakakibara K."/>
            <person name="Fujita T."/>
            <person name="Oishi K."/>
            <person name="Shin-I T."/>
            <person name="Kuroki Y."/>
            <person name="Toyoda A."/>
            <person name="Suzuki Y."/>
            <person name="Hashimoto A."/>
            <person name="Yamaguchi K."/>
            <person name="Sugano A."/>
            <person name="Kohara Y."/>
            <person name="Fujiyama A."/>
            <person name="Anterola A."/>
            <person name="Aoki S."/>
            <person name="Ashton N."/>
            <person name="Barbazuk W.B."/>
            <person name="Barker E."/>
            <person name="Bennetzen J."/>
            <person name="Bezanilla M."/>
            <person name="Blankenship R."/>
            <person name="Cho S.H."/>
            <person name="Dutcher S."/>
            <person name="Estelle M."/>
            <person name="Fawcett J.A."/>
            <person name="Gundlach H."/>
            <person name="Hanada K."/>
            <person name="Heyl A."/>
            <person name="Hicks K.A."/>
            <person name="Hugh J."/>
            <person name="Lohr M."/>
            <person name="Mayer K."/>
            <person name="Melkozernov A."/>
            <person name="Murata T."/>
            <person name="Nelson D."/>
            <person name="Pils B."/>
            <person name="Prigge M."/>
            <person name="Reiss B."/>
            <person name="Renner T."/>
            <person name="Rombauts S."/>
            <person name="Rushton P."/>
            <person name="Sanderfoot A."/>
            <person name="Schween G."/>
            <person name="Shiu S.-H."/>
            <person name="Stueber K."/>
            <person name="Theodoulou F.L."/>
            <person name="Tu H."/>
            <person name="Van de Peer Y."/>
            <person name="Verrier P.J."/>
            <person name="Waters E."/>
            <person name="Wood A."/>
            <person name="Yang L."/>
            <person name="Cove D."/>
            <person name="Cuming A."/>
            <person name="Hasebe M."/>
            <person name="Lucas S."/>
            <person name="Mishler D.B."/>
            <person name="Reski R."/>
            <person name="Grigoriev I."/>
            <person name="Quatrano R.S."/>
            <person name="Boore J.L."/>
        </authorList>
    </citation>
    <scope>NUCLEOTIDE SEQUENCE [LARGE SCALE GENOMIC DNA]</scope>
    <source>
        <strain evidence="2 3">cv. Gransden 2004</strain>
    </source>
</reference>
<evidence type="ECO:0000313" key="3">
    <source>
        <dbReference type="Proteomes" id="UP000006727"/>
    </source>
</evidence>
<dbReference type="Proteomes" id="UP000006727">
    <property type="component" value="Chromosome 6"/>
</dbReference>